<keyword evidence="1" id="KW-0472">Membrane</keyword>
<evidence type="ECO:0000256" key="1">
    <source>
        <dbReference type="SAM" id="Phobius"/>
    </source>
</evidence>
<dbReference type="Proteomes" id="UP000251002">
    <property type="component" value="Unassembled WGS sequence"/>
</dbReference>
<protein>
    <submittedName>
        <fullName evidence="2">Uncharacterized protein</fullName>
    </submittedName>
</protein>
<organism evidence="2 3">
    <name type="scientific">Planococcus halotolerans</name>
    <dbReference type="NCBI Taxonomy" id="2233542"/>
    <lineage>
        <taxon>Bacteria</taxon>
        <taxon>Bacillati</taxon>
        <taxon>Bacillota</taxon>
        <taxon>Bacilli</taxon>
        <taxon>Bacillales</taxon>
        <taxon>Caryophanaceae</taxon>
        <taxon>Planococcus</taxon>
    </lineage>
</organism>
<sequence length="187" mass="20434">MYDFVDQKRMVYITFAVILFISALLAPVAIFYPIKAMFITPEAIAINTSPISLVTGGIGLALLAAGLIVLANVEKRLMKYGMASLLFIAGTIGVSFSLTDYFYVTPEKFVLNAPFTFTSEEYGWNEFDKVEENIIKENGMTKVDSLTFYMENGKIINMPAGSLAAMSGSIINNVQASGGAHERIAEE</sequence>
<reference evidence="2 3" key="1">
    <citation type="submission" date="2018-06" db="EMBL/GenBank/DDBJ databases">
        <title>The draft genome sequences of strains SCU63 and S1.</title>
        <authorList>
            <person name="Gan L."/>
        </authorList>
    </citation>
    <scope>NUCLEOTIDE SEQUENCE [LARGE SCALE GENOMIC DNA]</scope>
    <source>
        <strain evidence="2 3">SCU63</strain>
    </source>
</reference>
<dbReference type="AlphaFoldDB" id="A0A365KNF2"/>
<keyword evidence="1" id="KW-1133">Transmembrane helix</keyword>
<dbReference type="EMBL" id="QLZR01000007">
    <property type="protein sequence ID" value="RAZ74690.1"/>
    <property type="molecule type" value="Genomic_DNA"/>
</dbReference>
<dbReference type="RefSeq" id="WP_112224540.1">
    <property type="nucleotide sequence ID" value="NZ_CP047673.1"/>
</dbReference>
<evidence type="ECO:0000313" key="3">
    <source>
        <dbReference type="Proteomes" id="UP000251002"/>
    </source>
</evidence>
<feature type="transmembrane region" description="Helical" evidence="1">
    <location>
        <begin position="12"/>
        <end position="34"/>
    </location>
</feature>
<keyword evidence="3" id="KW-1185">Reference proteome</keyword>
<feature type="transmembrane region" description="Helical" evidence="1">
    <location>
        <begin position="85"/>
        <end position="104"/>
    </location>
</feature>
<feature type="transmembrane region" description="Helical" evidence="1">
    <location>
        <begin position="54"/>
        <end position="73"/>
    </location>
</feature>
<name>A0A365KNF2_9BACL</name>
<gene>
    <name evidence="2" type="ORF">DP120_15325</name>
</gene>
<proteinExistence type="predicted"/>
<keyword evidence="1" id="KW-0812">Transmembrane</keyword>
<accession>A0A365KNF2</accession>
<evidence type="ECO:0000313" key="2">
    <source>
        <dbReference type="EMBL" id="RAZ74690.1"/>
    </source>
</evidence>
<comment type="caution">
    <text evidence="2">The sequence shown here is derived from an EMBL/GenBank/DDBJ whole genome shotgun (WGS) entry which is preliminary data.</text>
</comment>